<dbReference type="GO" id="GO:0005829">
    <property type="term" value="C:cytosol"/>
    <property type="evidence" value="ECO:0007669"/>
    <property type="project" value="TreeGrafter"/>
</dbReference>
<evidence type="ECO:0000256" key="3">
    <source>
        <dbReference type="PIRSR" id="PIRSR001365-1"/>
    </source>
</evidence>
<dbReference type="SUPFAM" id="SSF51569">
    <property type="entry name" value="Aldolase"/>
    <property type="match status" value="1"/>
</dbReference>
<feature type="binding site" evidence="4">
    <location>
        <position position="52"/>
    </location>
    <ligand>
        <name>pyruvate</name>
        <dbReference type="ChEBI" id="CHEBI:15361"/>
    </ligand>
</feature>
<dbReference type="SMART" id="SM01130">
    <property type="entry name" value="DHDPS"/>
    <property type="match status" value="1"/>
</dbReference>
<evidence type="ECO:0000313" key="6">
    <source>
        <dbReference type="EMBL" id="MSS15243.1"/>
    </source>
</evidence>
<reference evidence="6 7" key="1">
    <citation type="submission" date="2019-08" db="EMBL/GenBank/DDBJ databases">
        <title>In-depth cultivation of the pig gut microbiome towards novel bacterial diversity and tailored functional studies.</title>
        <authorList>
            <person name="Wylensek D."/>
            <person name="Hitch T.C.A."/>
            <person name="Clavel T."/>
        </authorList>
    </citation>
    <scope>NUCLEOTIDE SEQUENCE [LARGE SCALE GENOMIC DNA]</scope>
    <source>
        <strain evidence="6 7">Oil+RF-744-WCA-WT-11</strain>
    </source>
</reference>
<dbReference type="Gene3D" id="3.20.20.70">
    <property type="entry name" value="Aldolase class I"/>
    <property type="match status" value="1"/>
</dbReference>
<evidence type="ECO:0000256" key="5">
    <source>
        <dbReference type="SAM" id="Coils"/>
    </source>
</evidence>
<feature type="active site" description="Schiff-base intermediate with substrate" evidence="3">
    <location>
        <position position="166"/>
    </location>
</feature>
<feature type="binding site" evidence="4">
    <location>
        <position position="208"/>
    </location>
    <ligand>
        <name>pyruvate</name>
        <dbReference type="ChEBI" id="CHEBI:15361"/>
    </ligand>
</feature>
<evidence type="ECO:0000256" key="1">
    <source>
        <dbReference type="ARBA" id="ARBA00023239"/>
    </source>
</evidence>
<dbReference type="AlphaFoldDB" id="A0A6L5X778"/>
<dbReference type="EMBL" id="VULZ01000009">
    <property type="protein sequence ID" value="MSS15243.1"/>
    <property type="molecule type" value="Genomic_DNA"/>
</dbReference>
<name>A0A6L5X778_9FIRM</name>
<protein>
    <submittedName>
        <fullName evidence="6">Dihydrodipicolinate synthase family protein</fullName>
    </submittedName>
</protein>
<dbReference type="PANTHER" id="PTHR42849">
    <property type="entry name" value="N-ACETYLNEURAMINATE LYASE"/>
    <property type="match status" value="1"/>
</dbReference>
<dbReference type="GO" id="GO:0019262">
    <property type="term" value="P:N-acetylneuraminate catabolic process"/>
    <property type="evidence" value="ECO:0007669"/>
    <property type="project" value="TreeGrafter"/>
</dbReference>
<dbReference type="GO" id="GO:0008747">
    <property type="term" value="F:N-acetylneuraminate lyase activity"/>
    <property type="evidence" value="ECO:0007669"/>
    <property type="project" value="TreeGrafter"/>
</dbReference>
<keyword evidence="1 2" id="KW-0456">Lyase</keyword>
<comment type="similarity">
    <text evidence="2">Belongs to the DapA family.</text>
</comment>
<accession>A0A6L5X778</accession>
<feature type="coiled-coil region" evidence="5">
    <location>
        <begin position="276"/>
        <end position="303"/>
    </location>
</feature>
<dbReference type="CDD" id="cd00408">
    <property type="entry name" value="DHDPS-like"/>
    <property type="match status" value="1"/>
</dbReference>
<evidence type="ECO:0000256" key="4">
    <source>
        <dbReference type="PIRSR" id="PIRSR001365-2"/>
    </source>
</evidence>
<keyword evidence="5" id="KW-0175">Coiled coil</keyword>
<gene>
    <name evidence="6" type="ORF">FYJ35_09385</name>
</gene>
<dbReference type="PANTHER" id="PTHR42849:SF1">
    <property type="entry name" value="N-ACETYLNEURAMINATE LYASE"/>
    <property type="match status" value="1"/>
</dbReference>
<dbReference type="Pfam" id="PF00701">
    <property type="entry name" value="DHDPS"/>
    <property type="match status" value="1"/>
</dbReference>
<dbReference type="RefSeq" id="WP_154525877.1">
    <property type="nucleotide sequence ID" value="NZ_VULZ01000009.1"/>
</dbReference>
<dbReference type="Proteomes" id="UP000481852">
    <property type="component" value="Unassembled WGS sequence"/>
</dbReference>
<evidence type="ECO:0000256" key="2">
    <source>
        <dbReference type="PIRNR" id="PIRNR001365"/>
    </source>
</evidence>
<comment type="caution">
    <text evidence="6">The sequence shown here is derived from an EMBL/GenBank/DDBJ whole genome shotgun (WGS) entry which is preliminary data.</text>
</comment>
<keyword evidence="7" id="KW-1185">Reference proteome</keyword>
<proteinExistence type="inferred from homology"/>
<evidence type="ECO:0000313" key="7">
    <source>
        <dbReference type="Proteomes" id="UP000481852"/>
    </source>
</evidence>
<dbReference type="PIRSF" id="PIRSF001365">
    <property type="entry name" value="DHDPS"/>
    <property type="match status" value="1"/>
</dbReference>
<organism evidence="6 7">
    <name type="scientific">Porcincola intestinalis</name>
    <dbReference type="NCBI Taxonomy" id="2606632"/>
    <lineage>
        <taxon>Bacteria</taxon>
        <taxon>Bacillati</taxon>
        <taxon>Bacillota</taxon>
        <taxon>Clostridia</taxon>
        <taxon>Lachnospirales</taxon>
        <taxon>Lachnospiraceae</taxon>
        <taxon>Porcincola</taxon>
    </lineage>
</organism>
<sequence>MSKYDITQITGVIPALLTFFDEHENVDEKRTRDMIENLIGQDVGGFYLTGSTGQAFTMTMEERMRVVEIVCDQVRGRKPVIVHVGNIGTKMSIELARQAESAGADAISSVPPFYWKFSAENIYHYYRDISESVDIPMVIYNIALAGLMDEKLILKLASLPNVKGLKFTDRAHDEMGHLKTMLGKNFMIYSGCDEMAYSGLRFGADGIIGSFYNVIPDLYKKIYTAERNNHDTEAVRLMKIADEFVFAVLKYDFLGAIYNVIRWRGWDAGYPRRPFKTYREEELIDLKKELKEIREKYQAHELDVFDLG</sequence>
<feature type="active site" description="Proton donor/acceptor" evidence="3">
    <location>
        <position position="140"/>
    </location>
</feature>
<dbReference type="InterPro" id="IPR002220">
    <property type="entry name" value="DapA-like"/>
</dbReference>
<dbReference type="InterPro" id="IPR013785">
    <property type="entry name" value="Aldolase_TIM"/>
</dbReference>
<dbReference type="PRINTS" id="PR00146">
    <property type="entry name" value="DHPICSNTHASE"/>
</dbReference>